<dbReference type="Gene3D" id="2.130.10.130">
    <property type="entry name" value="Integrin alpha, N-terminal"/>
    <property type="match status" value="1"/>
</dbReference>
<dbReference type="PROSITE" id="PS00242">
    <property type="entry name" value="INTEGRIN_ALPHA"/>
    <property type="match status" value="1"/>
</dbReference>
<dbReference type="Pfam" id="PF01839">
    <property type="entry name" value="FG-GAP"/>
    <property type="match status" value="2"/>
</dbReference>
<reference evidence="16 17" key="1">
    <citation type="journal article" date="2018" name="G3 (Bethesda)">
        <title>A High-Quality Reference Genome for the Invasive Mosquitofish Gambusia affinis Using a Chicago Library.</title>
        <authorList>
            <person name="Hoffberg S.L."/>
            <person name="Troendle N.J."/>
            <person name="Glenn T.C."/>
            <person name="Mahmud O."/>
            <person name="Louha S."/>
            <person name="Chalopin D."/>
            <person name="Bennetzen J.L."/>
            <person name="Mauricio R."/>
        </authorList>
    </citation>
    <scope>NUCLEOTIDE SEQUENCE [LARGE SCALE GENOMIC DNA]</scope>
    <source>
        <strain evidence="16">NE01/NJP1002.9</strain>
        <tissue evidence="16">Muscle</tissue>
    </source>
</reference>
<dbReference type="SMART" id="SM00191">
    <property type="entry name" value="Int_alpha"/>
    <property type="match status" value="6"/>
</dbReference>
<evidence type="ECO:0000256" key="5">
    <source>
        <dbReference type="ARBA" id="ARBA00022737"/>
    </source>
</evidence>
<feature type="domain" description="Integrin alpha second immunoglobulin-like" evidence="15">
    <location>
        <begin position="1029"/>
        <end position="1166"/>
    </location>
</feature>
<dbReference type="Gene3D" id="2.60.40.1530">
    <property type="entry name" value="ntegrin, alpha v. Chain A, domain 4"/>
    <property type="match status" value="1"/>
</dbReference>
<keyword evidence="8 13" id="KW-0401">Integrin</keyword>
<keyword evidence="5" id="KW-0677">Repeat</keyword>
<keyword evidence="9 13" id="KW-0472">Membrane</keyword>
<protein>
    <submittedName>
        <fullName evidence="16">Uncharacterized protein</fullName>
    </submittedName>
</protein>
<keyword evidence="11" id="KW-0325">Glycoprotein</keyword>
<evidence type="ECO:0000256" key="1">
    <source>
        <dbReference type="ARBA" id="ARBA00004479"/>
    </source>
</evidence>
<evidence type="ECO:0000256" key="6">
    <source>
        <dbReference type="ARBA" id="ARBA00022889"/>
    </source>
</evidence>
<gene>
    <name evidence="16" type="ORF">CCH79_00002515</name>
</gene>
<accession>A0A315W5M1</accession>
<dbReference type="GO" id="GO:0007229">
    <property type="term" value="P:integrin-mediated signaling pathway"/>
    <property type="evidence" value="ECO:0007669"/>
    <property type="project" value="UniProtKB-KW"/>
</dbReference>
<dbReference type="SUPFAM" id="SSF69179">
    <property type="entry name" value="Integrin domains"/>
    <property type="match status" value="3"/>
</dbReference>
<dbReference type="GO" id="GO:0007160">
    <property type="term" value="P:cell-matrix adhesion"/>
    <property type="evidence" value="ECO:0007669"/>
    <property type="project" value="TreeGrafter"/>
</dbReference>
<dbReference type="InterPro" id="IPR000413">
    <property type="entry name" value="Integrin_alpha"/>
</dbReference>
<feature type="repeat" description="FG-GAP" evidence="12">
    <location>
        <begin position="818"/>
        <end position="880"/>
    </location>
</feature>
<evidence type="ECO:0000256" key="7">
    <source>
        <dbReference type="ARBA" id="ARBA00022989"/>
    </source>
</evidence>
<dbReference type="Pfam" id="PF08441">
    <property type="entry name" value="Integrin_A_Ig_1"/>
    <property type="match status" value="1"/>
</dbReference>
<feature type="repeat" description="FG-GAP" evidence="12">
    <location>
        <begin position="694"/>
        <end position="754"/>
    </location>
</feature>
<keyword evidence="7 13" id="KW-1133">Transmembrane helix</keyword>
<dbReference type="InterPro" id="IPR013519">
    <property type="entry name" value="Int_alpha_beta-p"/>
</dbReference>
<organism evidence="16 17">
    <name type="scientific">Gambusia affinis</name>
    <name type="common">Western mosquitofish</name>
    <name type="synonym">Heterandria affinis</name>
    <dbReference type="NCBI Taxonomy" id="33528"/>
    <lineage>
        <taxon>Eukaryota</taxon>
        <taxon>Metazoa</taxon>
        <taxon>Chordata</taxon>
        <taxon>Craniata</taxon>
        <taxon>Vertebrata</taxon>
        <taxon>Euteleostomi</taxon>
        <taxon>Actinopterygii</taxon>
        <taxon>Neopterygii</taxon>
        <taxon>Teleostei</taxon>
        <taxon>Neoteleostei</taxon>
        <taxon>Acanthomorphata</taxon>
        <taxon>Ovalentaria</taxon>
        <taxon>Atherinomorphae</taxon>
        <taxon>Cyprinodontiformes</taxon>
        <taxon>Poeciliidae</taxon>
        <taxon>Poeciliinae</taxon>
        <taxon>Gambusia</taxon>
    </lineage>
</organism>
<evidence type="ECO:0000256" key="12">
    <source>
        <dbReference type="PROSITE-ProRule" id="PRU00803"/>
    </source>
</evidence>
<evidence type="ECO:0000259" key="15">
    <source>
        <dbReference type="Pfam" id="PF20805"/>
    </source>
</evidence>
<dbReference type="PANTHER" id="PTHR23220">
    <property type="entry name" value="INTEGRIN ALPHA"/>
    <property type="match status" value="1"/>
</dbReference>
<dbReference type="PRINTS" id="PR01185">
    <property type="entry name" value="INTEGRINA"/>
</dbReference>
<keyword evidence="10 13" id="KW-0675">Receptor</keyword>
<dbReference type="GO" id="GO:0009897">
    <property type="term" value="C:external side of plasma membrane"/>
    <property type="evidence" value="ECO:0007669"/>
    <property type="project" value="TreeGrafter"/>
</dbReference>
<evidence type="ECO:0000313" key="17">
    <source>
        <dbReference type="Proteomes" id="UP000250572"/>
    </source>
</evidence>
<name>A0A315W5M1_GAMAF</name>
<keyword evidence="17" id="KW-1185">Reference proteome</keyword>
<dbReference type="Gene3D" id="1.20.5.930">
    <property type="entry name" value="Bicelle-embedded integrin alpha(iib) transmembrane segment"/>
    <property type="match status" value="1"/>
</dbReference>
<feature type="domain" description="Integrin alpha first immunoglubulin-like" evidence="14">
    <location>
        <begin position="865"/>
        <end position="1023"/>
    </location>
</feature>
<dbReference type="EMBL" id="NHOQ01000293">
    <property type="protein sequence ID" value="PWA31178.1"/>
    <property type="molecule type" value="Genomic_DNA"/>
</dbReference>
<evidence type="ECO:0000256" key="13">
    <source>
        <dbReference type="RuleBase" id="RU003762"/>
    </source>
</evidence>
<comment type="subcellular location">
    <subcellularLocation>
        <location evidence="1 13">Membrane</location>
        <topology evidence="1 13">Single-pass type I membrane protein</topology>
    </subcellularLocation>
</comment>
<comment type="similarity">
    <text evidence="2 13">Belongs to the integrin alpha chain family.</text>
</comment>
<sequence length="1411" mass="156530">MFECMEIGKTNSRIGVGETGCHRDWRRTHRPAHTEASCQLAEKTSSLFKEETNGQRRSCQENKRANITILVRFKLKWYLGSIRVRPNQMTLSGKNKLCAGGPLPGEHNGCCSKQDVTSLPRTLAKEEAVIHPLMMASHWTVATSDLHHIDRDEVVKHRCHYNKGHNTERESNQQLRDELLQPLPPSWDSCVALRSEFSSAFCLRDSQLFSSQREAKPSQFACFTLTSASLLNVLLTMLVISHSDKPAALGPSQECGPSASTWLFNELASGLLETRGTATCIHPKIAIEMLRESLLECTASSSIIDVYKPNRYTDSSNAAAEAQNLRFKRMNSSQNLKLISRISRRLYDRMKEGNEKEQRKWKSCLLNEKIYKARALSRGATGSFSNKSLARLRGVYRSPIEEPVGRLHPSVDIMGIVFCLVPVQVLVLVLVCPVAGYNLDQEHSMVFNGPHSSMFGYSVLLHRHNSEKWLLVGAPVANSSHQPTQSPGAVFRCDIMDEKRRCDRLSADILNCGKTCEPESDHQWLGVSLSRQPGENGGRVLACAHRWKNVYYSRKDGQNNKLPNGACFRYESDLTSYGHFIPCYRDHQRKFGEDYGSCQAGISNFLTQDLIIVGAPGSSYWMGSVVVYNTSSNSMSVYQDDETGAVSYGSYLGYAVGAGHFQSPSSIEVVGGAPQYNQKGKAFIFSTENSNMLKVVSEVAGNELGSYFGSSVCVVDLNADGLSDLLVGAPMATGTSREEGRVHVYINEGEAQLKEAEFKLTGSDAYAARFGQTIADLGDLDDDGYPDVAVGAPQEDDLKGAVYIYNGRKEGISPKPSQRITGSSLGHDLKMFGQSLNSGIDIDNNGYNDVAVGAFLSDSAVVLRTRPVVQVKVSLILPEHIDQRGAQCQDHKTQTVCFNVTICFSVTFKHHRGAIELQYNLTSDLLHKPSFPHRFYFHGNGSSNSTRGHMKARHGHPSCATHVAYQRKDVKDIYTPVQFEVSYGLSEKRSHKTPSRKLANIKPILQHSAGHHNTITNQTRFARSCSMVNCSTNMQLSSELVLPQQQKFFALGSGQIVLKTSLMNSGDDAFLPRVTLRFPNNIHYIKVLQNQGNVISCDVTEEVNTTDVRVDCRITSLVLPALSQMNISFLLDVSQNSTPGDIHININTSSDNYEMDEFLQDNSMTLVLPLKHGVGVNIHGFVTPKSFVFGDEDLIPADCYPEKFNYTFKVLNSGPSKALNTVVQIALPKILAPYPHRLLQFIDWKSSHGSCSISDKTISVTEDCNFCGRVDNLCEQLVCRLGNLDAGRDATIQLEISLNPAVLLQAPGRHHVMMLESTATVLSPREDAHTVLIKDQPALVVVEAVFTQKPSMAVKIFIIAVSLVLGLIILTALIWCLWKCGFFKRNFKKQEELNRDSWDYVPKVNKRESST</sequence>
<evidence type="ECO:0000259" key="14">
    <source>
        <dbReference type="Pfam" id="PF08441"/>
    </source>
</evidence>
<evidence type="ECO:0000313" key="16">
    <source>
        <dbReference type="EMBL" id="PWA31178.1"/>
    </source>
</evidence>
<dbReference type="Gene3D" id="2.60.40.1460">
    <property type="entry name" value="Integrin domains. Chain A, domain 2"/>
    <property type="match status" value="1"/>
</dbReference>
<evidence type="ECO:0000256" key="3">
    <source>
        <dbReference type="ARBA" id="ARBA00022692"/>
    </source>
</evidence>
<dbReference type="Gene3D" id="2.60.40.1510">
    <property type="entry name" value="ntegrin, alpha v. Chain A, domain 3"/>
    <property type="match status" value="1"/>
</dbReference>
<dbReference type="InterPro" id="IPR028994">
    <property type="entry name" value="Integrin_alpha_N"/>
</dbReference>
<dbReference type="InterPro" id="IPR013517">
    <property type="entry name" value="FG-GAP"/>
</dbReference>
<dbReference type="Proteomes" id="UP000250572">
    <property type="component" value="Unassembled WGS sequence"/>
</dbReference>
<dbReference type="InterPro" id="IPR013649">
    <property type="entry name" value="Integrin_alpha_Ig-like_1"/>
</dbReference>
<dbReference type="GO" id="GO:0008305">
    <property type="term" value="C:integrin complex"/>
    <property type="evidence" value="ECO:0007669"/>
    <property type="project" value="InterPro"/>
</dbReference>
<evidence type="ECO:0000256" key="2">
    <source>
        <dbReference type="ARBA" id="ARBA00008054"/>
    </source>
</evidence>
<keyword evidence="6 13" id="KW-0130">Cell adhesion</keyword>
<keyword evidence="3 13" id="KW-0812">Transmembrane</keyword>
<dbReference type="InterPro" id="IPR048285">
    <property type="entry name" value="Integrin_alpha_Ig-like_2"/>
</dbReference>
<evidence type="ECO:0000256" key="4">
    <source>
        <dbReference type="ARBA" id="ARBA00022729"/>
    </source>
</evidence>
<feature type="repeat" description="FG-GAP" evidence="12">
    <location>
        <begin position="757"/>
        <end position="814"/>
    </location>
</feature>
<feature type="repeat" description="FG-GAP" evidence="12">
    <location>
        <begin position="438"/>
        <end position="502"/>
    </location>
</feature>
<evidence type="ECO:0000256" key="8">
    <source>
        <dbReference type="ARBA" id="ARBA00023037"/>
    </source>
</evidence>
<dbReference type="PROSITE" id="PS51470">
    <property type="entry name" value="FG_GAP"/>
    <property type="match status" value="5"/>
</dbReference>
<keyword evidence="4" id="KW-0732">Signal</keyword>
<dbReference type="GO" id="GO:0005178">
    <property type="term" value="F:integrin binding"/>
    <property type="evidence" value="ECO:0007669"/>
    <property type="project" value="TreeGrafter"/>
</dbReference>
<feature type="repeat" description="FG-GAP" evidence="12">
    <location>
        <begin position="586"/>
        <end position="637"/>
    </location>
</feature>
<dbReference type="InterPro" id="IPR032695">
    <property type="entry name" value="Integrin_dom_sf"/>
</dbReference>
<dbReference type="STRING" id="33528.ENSGAFP00000031402"/>
<dbReference type="SUPFAM" id="SSF69318">
    <property type="entry name" value="Integrin alpha N-terminal domain"/>
    <property type="match status" value="1"/>
</dbReference>
<dbReference type="Pfam" id="PF20805">
    <property type="entry name" value="Integrin_A_Ig_2"/>
    <property type="match status" value="1"/>
</dbReference>
<evidence type="ECO:0000256" key="9">
    <source>
        <dbReference type="ARBA" id="ARBA00023136"/>
    </source>
</evidence>
<evidence type="ECO:0000256" key="10">
    <source>
        <dbReference type="ARBA" id="ARBA00023170"/>
    </source>
</evidence>
<dbReference type="GO" id="GO:0098609">
    <property type="term" value="P:cell-cell adhesion"/>
    <property type="evidence" value="ECO:0007669"/>
    <property type="project" value="TreeGrafter"/>
</dbReference>
<dbReference type="PANTHER" id="PTHR23220:SF78">
    <property type="entry name" value="INTEGRIN ALPHA-4"/>
    <property type="match status" value="1"/>
</dbReference>
<feature type="transmembrane region" description="Helical" evidence="13">
    <location>
        <begin position="1356"/>
        <end position="1378"/>
    </location>
</feature>
<dbReference type="InterPro" id="IPR018184">
    <property type="entry name" value="Integrin_alpha_C_CS"/>
</dbReference>
<evidence type="ECO:0000256" key="11">
    <source>
        <dbReference type="ARBA" id="ARBA00023180"/>
    </source>
</evidence>
<comment type="caution">
    <text evidence="16">The sequence shown here is derived from an EMBL/GenBank/DDBJ whole genome shotgun (WGS) entry which is preliminary data.</text>
</comment>
<feature type="non-terminal residue" evidence="16">
    <location>
        <position position="1411"/>
    </location>
</feature>
<proteinExistence type="inferred from homology"/>
<dbReference type="GO" id="GO:0033627">
    <property type="term" value="P:cell adhesion mediated by integrin"/>
    <property type="evidence" value="ECO:0007669"/>
    <property type="project" value="TreeGrafter"/>
</dbReference>